<evidence type="ECO:0000256" key="4">
    <source>
        <dbReference type="ARBA" id="ARBA00022759"/>
    </source>
</evidence>
<dbReference type="InterPro" id="IPR038570">
    <property type="entry name" value="HicA_sf"/>
</dbReference>
<evidence type="ECO:0000256" key="1">
    <source>
        <dbReference type="ARBA" id="ARBA00006620"/>
    </source>
</evidence>
<comment type="caution">
    <text evidence="9">The sequence shown here is derived from an EMBL/GenBank/DDBJ whole genome shotgun (WGS) entry which is preliminary data.</text>
</comment>
<keyword evidence="5" id="KW-0378">Hydrolase</keyword>
<feature type="region of interest" description="Disordered" evidence="8">
    <location>
        <begin position="1"/>
        <end position="52"/>
    </location>
</feature>
<feature type="compositionally biased region" description="Polar residues" evidence="8">
    <location>
        <begin position="31"/>
        <end position="40"/>
    </location>
</feature>
<dbReference type="SUPFAM" id="SSF54786">
    <property type="entry name" value="YcfA/nrd intein domain"/>
    <property type="match status" value="1"/>
</dbReference>
<reference evidence="9 10" key="1">
    <citation type="submission" date="2019-07" db="EMBL/GenBank/DDBJ databases">
        <title>Whole genome shotgun sequence of Rhodospirillum oryzae NBRC 107573.</title>
        <authorList>
            <person name="Hosoyama A."/>
            <person name="Uohara A."/>
            <person name="Ohji S."/>
            <person name="Ichikawa N."/>
        </authorList>
    </citation>
    <scope>NUCLEOTIDE SEQUENCE [LARGE SCALE GENOMIC DNA]</scope>
    <source>
        <strain evidence="9 10">NBRC 107573</strain>
    </source>
</reference>
<dbReference type="RefSeq" id="WP_147164664.1">
    <property type="nucleotide sequence ID" value="NZ_BJZO01000094.1"/>
</dbReference>
<dbReference type="GO" id="GO:0003729">
    <property type="term" value="F:mRNA binding"/>
    <property type="evidence" value="ECO:0007669"/>
    <property type="project" value="InterPro"/>
</dbReference>
<dbReference type="Gene3D" id="3.30.920.30">
    <property type="entry name" value="Hypothetical protein"/>
    <property type="match status" value="1"/>
</dbReference>
<dbReference type="GO" id="GO:0016787">
    <property type="term" value="F:hydrolase activity"/>
    <property type="evidence" value="ECO:0007669"/>
    <property type="project" value="UniProtKB-KW"/>
</dbReference>
<evidence type="ECO:0000256" key="6">
    <source>
        <dbReference type="ARBA" id="ARBA00022884"/>
    </source>
</evidence>
<evidence type="ECO:0000313" key="10">
    <source>
        <dbReference type="Proteomes" id="UP000321567"/>
    </source>
</evidence>
<dbReference type="InterPro" id="IPR012933">
    <property type="entry name" value="HicA_mRNA_interferase"/>
</dbReference>
<dbReference type="Proteomes" id="UP000321567">
    <property type="component" value="Unassembled WGS sequence"/>
</dbReference>
<sequence length="63" mass="7078">MNSSQFERWLKKQGIQVSPQNKTGHKDLYNPANNTRSTLPTHGGAKQLKTGTMEAIKKALRLQ</sequence>
<gene>
    <name evidence="9" type="ORF">ROR02_27690</name>
</gene>
<proteinExistence type="inferred from homology"/>
<organism evidence="9 10">
    <name type="scientific">Pararhodospirillum oryzae</name>
    <dbReference type="NCBI Taxonomy" id="478448"/>
    <lineage>
        <taxon>Bacteria</taxon>
        <taxon>Pseudomonadati</taxon>
        <taxon>Pseudomonadota</taxon>
        <taxon>Alphaproteobacteria</taxon>
        <taxon>Rhodospirillales</taxon>
        <taxon>Rhodospirillaceae</taxon>
        <taxon>Pararhodospirillum</taxon>
    </lineage>
</organism>
<dbReference type="GO" id="GO:0004519">
    <property type="term" value="F:endonuclease activity"/>
    <property type="evidence" value="ECO:0007669"/>
    <property type="project" value="UniProtKB-KW"/>
</dbReference>
<evidence type="ECO:0000256" key="5">
    <source>
        <dbReference type="ARBA" id="ARBA00022801"/>
    </source>
</evidence>
<evidence type="ECO:0000256" key="3">
    <source>
        <dbReference type="ARBA" id="ARBA00022722"/>
    </source>
</evidence>
<comment type="similarity">
    <text evidence="1">Belongs to the HicA mRNA interferase family.</text>
</comment>
<name>A0A512HB25_9PROT</name>
<keyword evidence="3" id="KW-0540">Nuclease</keyword>
<keyword evidence="4" id="KW-0255">Endonuclease</keyword>
<keyword evidence="6" id="KW-0694">RNA-binding</keyword>
<dbReference type="AlphaFoldDB" id="A0A512HB25"/>
<keyword evidence="7" id="KW-0346">Stress response</keyword>
<evidence type="ECO:0000256" key="2">
    <source>
        <dbReference type="ARBA" id="ARBA00022649"/>
    </source>
</evidence>
<accession>A0A512HB25</accession>
<keyword evidence="2" id="KW-1277">Toxin-antitoxin system</keyword>
<protein>
    <recommendedName>
        <fullName evidence="11">Type II toxin-antitoxin system HicA family toxin</fullName>
    </recommendedName>
</protein>
<dbReference type="OrthoDB" id="5522355at2"/>
<dbReference type="Pfam" id="PF07927">
    <property type="entry name" value="HicA_toxin"/>
    <property type="match status" value="1"/>
</dbReference>
<keyword evidence="10" id="KW-1185">Reference proteome</keyword>
<evidence type="ECO:0000256" key="7">
    <source>
        <dbReference type="ARBA" id="ARBA00023016"/>
    </source>
</evidence>
<evidence type="ECO:0008006" key="11">
    <source>
        <dbReference type="Google" id="ProtNLM"/>
    </source>
</evidence>
<dbReference type="EMBL" id="BJZO01000094">
    <property type="protein sequence ID" value="GEO82638.1"/>
    <property type="molecule type" value="Genomic_DNA"/>
</dbReference>
<evidence type="ECO:0000256" key="8">
    <source>
        <dbReference type="SAM" id="MobiDB-lite"/>
    </source>
</evidence>
<evidence type="ECO:0000313" key="9">
    <source>
        <dbReference type="EMBL" id="GEO82638.1"/>
    </source>
</evidence>